<evidence type="ECO:0000313" key="2">
    <source>
        <dbReference type="Proteomes" id="UP000838878"/>
    </source>
</evidence>
<feature type="non-terminal residue" evidence="1">
    <location>
        <position position="84"/>
    </location>
</feature>
<evidence type="ECO:0000313" key="1">
    <source>
        <dbReference type="EMBL" id="CAH0729109.1"/>
    </source>
</evidence>
<dbReference type="Proteomes" id="UP000838878">
    <property type="component" value="Chromosome 8"/>
</dbReference>
<protein>
    <submittedName>
        <fullName evidence="1">Uncharacterized protein</fullName>
    </submittedName>
</protein>
<organism evidence="1 2">
    <name type="scientific">Brenthis ino</name>
    <name type="common">lesser marbled fritillary</name>
    <dbReference type="NCBI Taxonomy" id="405034"/>
    <lineage>
        <taxon>Eukaryota</taxon>
        <taxon>Metazoa</taxon>
        <taxon>Ecdysozoa</taxon>
        <taxon>Arthropoda</taxon>
        <taxon>Hexapoda</taxon>
        <taxon>Insecta</taxon>
        <taxon>Pterygota</taxon>
        <taxon>Neoptera</taxon>
        <taxon>Endopterygota</taxon>
        <taxon>Lepidoptera</taxon>
        <taxon>Glossata</taxon>
        <taxon>Ditrysia</taxon>
        <taxon>Papilionoidea</taxon>
        <taxon>Nymphalidae</taxon>
        <taxon>Heliconiinae</taxon>
        <taxon>Argynnini</taxon>
        <taxon>Brenthis</taxon>
    </lineage>
</organism>
<proteinExistence type="predicted"/>
<reference evidence="1" key="1">
    <citation type="submission" date="2021-12" db="EMBL/GenBank/DDBJ databases">
        <authorList>
            <person name="Martin H S."/>
        </authorList>
    </citation>
    <scope>NUCLEOTIDE SEQUENCE</scope>
</reference>
<dbReference type="EMBL" id="OV170228">
    <property type="protein sequence ID" value="CAH0729109.1"/>
    <property type="molecule type" value="Genomic_DNA"/>
</dbReference>
<dbReference type="AlphaFoldDB" id="A0A8J9V2J4"/>
<accession>A0A8J9V2J4</accession>
<name>A0A8J9V2J4_9NEOP</name>
<sequence>MQASRMSDRSSPPPAAARRVSPALIVVHNLLERRHRKIITTMFHNKPCQRKCAAITARYQRPVRHLRTMYMLRRRQAGTGQGVR</sequence>
<gene>
    <name evidence="1" type="ORF">BINO364_LOCUS14258</name>
</gene>
<keyword evidence="2" id="KW-1185">Reference proteome</keyword>